<comment type="caution">
    <text evidence="1">The sequence shown here is derived from an EMBL/GenBank/DDBJ whole genome shotgun (WGS) entry which is preliminary data.</text>
</comment>
<dbReference type="Proteomes" id="UP000076486">
    <property type="component" value="Unassembled WGS sequence"/>
</dbReference>
<proteinExistence type="predicted"/>
<dbReference type="RefSeq" id="WP_063366795.1">
    <property type="nucleotide sequence ID" value="NZ_AUYC01000014.1"/>
</dbReference>
<dbReference type="EMBL" id="AUYC01000014">
    <property type="protein sequence ID" value="KZN66012.1"/>
    <property type="molecule type" value="Genomic_DNA"/>
</dbReference>
<evidence type="ECO:0008006" key="3">
    <source>
        <dbReference type="Google" id="ProtNLM"/>
    </source>
</evidence>
<name>A0A167M9V4_9GAMM</name>
<evidence type="ECO:0000313" key="2">
    <source>
        <dbReference type="Proteomes" id="UP000076486"/>
    </source>
</evidence>
<dbReference type="PATRIC" id="fig|1365248.3.peg.810"/>
<evidence type="ECO:0000313" key="1">
    <source>
        <dbReference type="EMBL" id="KZN66012.1"/>
    </source>
</evidence>
<accession>A0A167M9V4</accession>
<gene>
    <name evidence="1" type="ORF">N473_10610</name>
</gene>
<sequence>MFQGFNLKINNDSHFDSPSEYEQILKSREESVKKSLENFYNDEGLLNGDALKKEWFPEIEGSHVFISHSSKDRELALKLANWLYHEFKIESFVDSTVWGFADKLLKKIDNKYAYREETKDYSYEIRNYTTSHVHMMLSNALNSMIERSECLLFLNTENAIRNISLEEDREQYTFSPWIMAELQTSALIEKKQSPNSKRAFYSPESHTADLERIVEKAKSFQMFHKANVKHLDKLNYENLKKWADHCNEDKGYDALTQLYRDHAKGCQNLYNLKEKPLDDTGTW</sequence>
<dbReference type="AlphaFoldDB" id="A0A167M9V4"/>
<reference evidence="1 2" key="1">
    <citation type="submission" date="2013-07" db="EMBL/GenBank/DDBJ databases">
        <title>Comparative Genomic and Metabolomic Analysis of Twelve Strains of Pseudoalteromonas luteoviolacea.</title>
        <authorList>
            <person name="Vynne N.G."/>
            <person name="Mansson M."/>
            <person name="Gram L."/>
        </authorList>
    </citation>
    <scope>NUCLEOTIDE SEQUENCE [LARGE SCALE GENOMIC DNA]</scope>
    <source>
        <strain evidence="1 2">CPMOR-1</strain>
    </source>
</reference>
<organism evidence="1 2">
    <name type="scientific">Pseudoalteromonas luteoviolacea CPMOR-1</name>
    <dbReference type="NCBI Taxonomy" id="1365248"/>
    <lineage>
        <taxon>Bacteria</taxon>
        <taxon>Pseudomonadati</taxon>
        <taxon>Pseudomonadota</taxon>
        <taxon>Gammaproteobacteria</taxon>
        <taxon>Alteromonadales</taxon>
        <taxon>Pseudoalteromonadaceae</taxon>
        <taxon>Pseudoalteromonas</taxon>
    </lineage>
</organism>
<protein>
    <recommendedName>
        <fullName evidence="3">TIR domain-containing protein</fullName>
    </recommendedName>
</protein>